<dbReference type="AlphaFoldDB" id="A0A6J2K0H8"/>
<sequence>MKQRHIHAQISRSSDKFEEDEAPIPLARKVLKNCFRRRSTRRYLSYRMKNLEQSNQRDFDVVGPRAPAALSFHHSGSRGGKLEEQQRGYSTAALRASRRFMRFTATSFLLPACDAAARRRRLHQSHQHGLGDHHVAAGRDPAEGQQLRGATAKQPGWPNVTDVTSAVMPWAFSNYLRKERITYHKYRPQEERELRAVIHGILKALGP</sequence>
<keyword evidence="1" id="KW-1185">Reference proteome</keyword>
<proteinExistence type="predicted"/>
<dbReference type="Proteomes" id="UP000504629">
    <property type="component" value="Unplaced"/>
</dbReference>
<evidence type="ECO:0000313" key="2">
    <source>
        <dbReference type="RefSeq" id="XP_028033839.1"/>
    </source>
</evidence>
<name>A0A6J2K0H8_BOMMA</name>
<organism evidence="1 2">
    <name type="scientific">Bombyx mandarina</name>
    <name type="common">Wild silk moth</name>
    <name type="synonym">Wild silkworm</name>
    <dbReference type="NCBI Taxonomy" id="7092"/>
    <lineage>
        <taxon>Eukaryota</taxon>
        <taxon>Metazoa</taxon>
        <taxon>Ecdysozoa</taxon>
        <taxon>Arthropoda</taxon>
        <taxon>Hexapoda</taxon>
        <taxon>Insecta</taxon>
        <taxon>Pterygota</taxon>
        <taxon>Neoptera</taxon>
        <taxon>Endopterygota</taxon>
        <taxon>Lepidoptera</taxon>
        <taxon>Glossata</taxon>
        <taxon>Ditrysia</taxon>
        <taxon>Bombycoidea</taxon>
        <taxon>Bombycidae</taxon>
        <taxon>Bombycinae</taxon>
        <taxon>Bombyx</taxon>
    </lineage>
</organism>
<dbReference type="GeneID" id="114245765"/>
<reference evidence="2" key="1">
    <citation type="submission" date="2025-08" db="UniProtKB">
        <authorList>
            <consortium name="RefSeq"/>
        </authorList>
    </citation>
    <scope>IDENTIFICATION</scope>
    <source>
        <tissue evidence="2">Silk gland</tissue>
    </source>
</reference>
<dbReference type="RefSeq" id="XP_028033839.1">
    <property type="nucleotide sequence ID" value="XM_028178038.1"/>
</dbReference>
<protein>
    <submittedName>
        <fullName evidence="2">Uncharacterized protein LOC114245765</fullName>
    </submittedName>
</protein>
<gene>
    <name evidence="2" type="primary">LOC114245765</name>
</gene>
<accession>A0A6J2K0H8</accession>
<evidence type="ECO:0000313" key="1">
    <source>
        <dbReference type="Proteomes" id="UP000504629"/>
    </source>
</evidence>
<dbReference type="KEGG" id="bman:114245765"/>